<evidence type="ECO:0000313" key="2">
    <source>
        <dbReference type="Proteomes" id="UP000067444"/>
    </source>
</evidence>
<proteinExistence type="predicted"/>
<dbReference type="STRING" id="1458307.OSB_24350"/>
<keyword evidence="2" id="KW-1185">Reference proteome</keyword>
<dbReference type="Proteomes" id="UP000067444">
    <property type="component" value="Chromosome"/>
</dbReference>
<protein>
    <submittedName>
        <fullName evidence="1">Uncharacterized protein</fullName>
    </submittedName>
</protein>
<accession>A0A0K0Y7S8</accession>
<dbReference type="KEGG" id="otm:OSB_24350"/>
<dbReference type="RefSeq" id="WP_049835229.1">
    <property type="nucleotide sequence ID" value="NZ_CP012160.1"/>
</dbReference>
<organism evidence="1 2">
    <name type="scientific">Octadecabacter temperatus</name>
    <dbReference type="NCBI Taxonomy" id="1458307"/>
    <lineage>
        <taxon>Bacteria</taxon>
        <taxon>Pseudomonadati</taxon>
        <taxon>Pseudomonadota</taxon>
        <taxon>Alphaproteobacteria</taxon>
        <taxon>Rhodobacterales</taxon>
        <taxon>Roseobacteraceae</taxon>
        <taxon>Octadecabacter</taxon>
    </lineage>
</organism>
<dbReference type="EMBL" id="CP012160">
    <property type="protein sequence ID" value="AKS46970.1"/>
    <property type="molecule type" value="Genomic_DNA"/>
</dbReference>
<dbReference type="OrthoDB" id="7689797at2"/>
<evidence type="ECO:0000313" key="1">
    <source>
        <dbReference type="EMBL" id="AKS46970.1"/>
    </source>
</evidence>
<name>A0A0K0Y7S8_9RHOB</name>
<sequence>MKYIRYTFWAVVGIALIIVGMANRDIVTLRAMPEALANPLGISPDIQMPLFMAIFIGVGVGLLIGFLWEWVREHRLRSDARATGRERDALKREVDSLKTEKHEGKDEIVALLDKAS</sequence>
<dbReference type="GO" id="GO:0005886">
    <property type="term" value="C:plasma membrane"/>
    <property type="evidence" value="ECO:0007669"/>
    <property type="project" value="InterPro"/>
</dbReference>
<reference evidence="1 2" key="1">
    <citation type="journal article" date="2015" name="Genome Announc.">
        <title>Closed Genome Sequence of Octadecabacter temperatus SB1, the First Mesophilic Species of the Genus Octadecabacter.</title>
        <authorList>
            <person name="Voget S."/>
            <person name="Billerbeck S."/>
            <person name="Simon M."/>
            <person name="Daniel R."/>
        </authorList>
    </citation>
    <scope>NUCLEOTIDE SEQUENCE [LARGE SCALE GENOMIC DNA]</scope>
    <source>
        <strain evidence="1 2">SB1</strain>
    </source>
</reference>
<dbReference type="AlphaFoldDB" id="A0A0K0Y7S8"/>
<gene>
    <name evidence="1" type="ORF">OSB_24350</name>
</gene>